<feature type="signal peptide" evidence="2">
    <location>
        <begin position="1"/>
        <end position="19"/>
    </location>
</feature>
<evidence type="ECO:0000256" key="1">
    <source>
        <dbReference type="SAM" id="MobiDB-lite"/>
    </source>
</evidence>
<proteinExistence type="predicted"/>
<evidence type="ECO:0000256" key="2">
    <source>
        <dbReference type="SAM" id="SignalP"/>
    </source>
</evidence>
<dbReference type="PROSITE" id="PS51257">
    <property type="entry name" value="PROKAR_LIPOPROTEIN"/>
    <property type="match status" value="1"/>
</dbReference>
<name>A0AAJ5QN16_9GAMM</name>
<protein>
    <recommendedName>
        <fullName evidence="5">Lipoprotein</fullName>
    </recommendedName>
</protein>
<feature type="chain" id="PRO_5042566436" description="Lipoprotein" evidence="2">
    <location>
        <begin position="20"/>
        <end position="100"/>
    </location>
</feature>
<keyword evidence="4" id="KW-1185">Reference proteome</keyword>
<evidence type="ECO:0008006" key="5">
    <source>
        <dbReference type="Google" id="ProtNLM"/>
    </source>
</evidence>
<accession>A0AAJ5QN16</accession>
<feature type="region of interest" description="Disordered" evidence="1">
    <location>
        <begin position="45"/>
        <end position="72"/>
    </location>
</feature>
<reference evidence="3 4" key="1">
    <citation type="journal article" date="2022" name="J Glob Antimicrob Resist">
        <title>First complete genome of a multidrug resistant strain of the novel human pathogen Kalamiella piersonii (GABEKP28) identified in human saliva.</title>
        <authorList>
            <person name="McDonagh F."/>
            <person name="Singh N.K."/>
            <person name="Venkateswaran K."/>
            <person name="Lonappan A.M."/>
            <person name="Hallahan B."/>
            <person name="Tuohy A."/>
            <person name="Burke L."/>
            <person name="Kovarova A."/>
            <person name="Miliotis G."/>
        </authorList>
    </citation>
    <scope>NUCLEOTIDE SEQUENCE [LARGE SCALE GENOMIC DNA]</scope>
    <source>
        <strain evidence="3 4">GABEKP28</strain>
    </source>
</reference>
<dbReference type="Proteomes" id="UP001211544">
    <property type="component" value="Chromosome"/>
</dbReference>
<evidence type="ECO:0000313" key="4">
    <source>
        <dbReference type="Proteomes" id="UP001211544"/>
    </source>
</evidence>
<evidence type="ECO:0000313" key="3">
    <source>
        <dbReference type="EMBL" id="WBG92559.1"/>
    </source>
</evidence>
<keyword evidence="2" id="KW-0732">Signal</keyword>
<dbReference type="KEGG" id="kpie:N5580_08620"/>
<organism evidence="3 4">
    <name type="scientific">Pantoea piersonii</name>
    <dbReference type="NCBI Taxonomy" id="2364647"/>
    <lineage>
        <taxon>Bacteria</taxon>
        <taxon>Pseudomonadati</taxon>
        <taxon>Pseudomonadota</taxon>
        <taxon>Gammaproteobacteria</taxon>
        <taxon>Enterobacterales</taxon>
        <taxon>Erwiniaceae</taxon>
        <taxon>Pantoea</taxon>
    </lineage>
</organism>
<sequence length="100" mass="11195">MKKILLLILPLFLASCANYKWVKEGASDRDETVVETACQAQALRDLPPDNQVSGKTVSQDKKNGESDVSYTLSDSNASQRNILVKDCMYQKGWTQIEVQQ</sequence>
<dbReference type="AlphaFoldDB" id="A0AAJ5QN16"/>
<gene>
    <name evidence="3" type="ORF">N5580_08620</name>
</gene>
<dbReference type="RefSeq" id="WP_269950250.1">
    <property type="nucleotide sequence ID" value="NZ_CP104758.1"/>
</dbReference>
<dbReference type="EMBL" id="CP104758">
    <property type="protein sequence ID" value="WBG92559.1"/>
    <property type="molecule type" value="Genomic_DNA"/>
</dbReference>